<evidence type="ECO:0000313" key="4">
    <source>
        <dbReference type="EMBL" id="KAF5962000.1"/>
    </source>
</evidence>
<keyword evidence="1" id="KW-0521">NADP</keyword>
<evidence type="ECO:0000259" key="3">
    <source>
        <dbReference type="Pfam" id="PF00248"/>
    </source>
</evidence>
<dbReference type="GO" id="GO:0016491">
    <property type="term" value="F:oxidoreductase activity"/>
    <property type="evidence" value="ECO:0007669"/>
    <property type="project" value="UniProtKB-KW"/>
</dbReference>
<evidence type="ECO:0000313" key="5">
    <source>
        <dbReference type="Proteomes" id="UP000593564"/>
    </source>
</evidence>
<dbReference type="EMBL" id="JACBKZ010000001">
    <property type="protein sequence ID" value="KAF5962000.1"/>
    <property type="molecule type" value="Genomic_DNA"/>
</dbReference>
<dbReference type="GO" id="GO:0005737">
    <property type="term" value="C:cytoplasm"/>
    <property type="evidence" value="ECO:0007669"/>
    <property type="project" value="TreeGrafter"/>
</dbReference>
<dbReference type="AlphaFoldDB" id="A0A7J7IAM7"/>
<dbReference type="InterPro" id="IPR036812">
    <property type="entry name" value="NAD(P)_OxRdtase_dom_sf"/>
</dbReference>
<dbReference type="Gene3D" id="3.20.20.100">
    <property type="entry name" value="NADP-dependent oxidoreductase domain"/>
    <property type="match status" value="1"/>
</dbReference>
<name>A0A7J7IAM7_CAMSI</name>
<evidence type="ECO:0000256" key="1">
    <source>
        <dbReference type="ARBA" id="ARBA00022857"/>
    </source>
</evidence>
<evidence type="ECO:0000256" key="2">
    <source>
        <dbReference type="ARBA" id="ARBA00023002"/>
    </source>
</evidence>
<dbReference type="SUPFAM" id="SSF51430">
    <property type="entry name" value="NAD(P)-linked oxidoreductase"/>
    <property type="match status" value="1"/>
</dbReference>
<accession>A0A7J7IAM7</accession>
<dbReference type="InterPro" id="IPR050791">
    <property type="entry name" value="Aldo-Keto_reductase"/>
</dbReference>
<feature type="non-terminal residue" evidence="4">
    <location>
        <position position="339"/>
    </location>
</feature>
<dbReference type="PANTHER" id="PTHR43625:SF65">
    <property type="entry name" value="NADP-DEPENDENT OXIDOREDUCTASE DOMAIN-CONTAINING PROTEIN"/>
    <property type="match status" value="1"/>
</dbReference>
<reference evidence="5" key="1">
    <citation type="journal article" date="2020" name="Nat. Commun.">
        <title>Genome assembly of wild tea tree DASZ reveals pedigree and selection history of tea varieties.</title>
        <authorList>
            <person name="Zhang W."/>
            <person name="Zhang Y."/>
            <person name="Qiu H."/>
            <person name="Guo Y."/>
            <person name="Wan H."/>
            <person name="Zhang X."/>
            <person name="Scossa F."/>
            <person name="Alseekh S."/>
            <person name="Zhang Q."/>
            <person name="Wang P."/>
            <person name="Xu L."/>
            <person name="Schmidt M.H."/>
            <person name="Jia X."/>
            <person name="Li D."/>
            <person name="Zhu A."/>
            <person name="Guo F."/>
            <person name="Chen W."/>
            <person name="Ni D."/>
            <person name="Usadel B."/>
            <person name="Fernie A.R."/>
            <person name="Wen W."/>
        </authorList>
    </citation>
    <scope>NUCLEOTIDE SEQUENCE [LARGE SCALE GENOMIC DNA]</scope>
    <source>
        <strain evidence="5">cv. G240</strain>
    </source>
</reference>
<dbReference type="Proteomes" id="UP000593564">
    <property type="component" value="Unassembled WGS sequence"/>
</dbReference>
<comment type="caution">
    <text evidence="4">The sequence shown here is derived from an EMBL/GenBank/DDBJ whole genome shotgun (WGS) entry which is preliminary data.</text>
</comment>
<protein>
    <recommendedName>
        <fullName evidence="3">NADP-dependent oxidoreductase domain-containing protein</fullName>
    </recommendedName>
</protein>
<reference evidence="4 5" key="2">
    <citation type="submission" date="2020-07" db="EMBL/GenBank/DDBJ databases">
        <title>Genome assembly of wild tea tree DASZ reveals pedigree and selection history of tea varieties.</title>
        <authorList>
            <person name="Zhang W."/>
        </authorList>
    </citation>
    <scope>NUCLEOTIDE SEQUENCE [LARGE SCALE GENOMIC DNA]</scope>
    <source>
        <strain evidence="5">cv. G240</strain>
        <tissue evidence="4">Leaf</tissue>
    </source>
</reference>
<sequence>CCELERRDWELERRPGSAKVLSECILRSSGRLAARAGCCELERRDWELEQRPGSAKVLSECILRSSGRLAARAGVCEWPLEREEEIGDVLRGLGEDRGCTSKPDRYRKHATSKDIAGRLVAGIETQNLVVERRKEQPGLNLSSLFEKKMVHPELKLQGEKTGRKGHLSVVTEFYKSFATGLKDIVWKSGDETKEEANDGQYTVVSRLGFECRGLSRILNAPLSHEAGCSILKEAFHKGITFFDTTDVYGQKHDNKIMIGKLPREQVQLATKCGIISVDWTHVEVKGTPDYVRQCCEASLNQLDVDYMPTTEEGNGGVFLKNVAKCRHDCVKDNSFNVHS</sequence>
<dbReference type="Pfam" id="PF00248">
    <property type="entry name" value="Aldo_ket_red"/>
    <property type="match status" value="1"/>
</dbReference>
<dbReference type="PANTHER" id="PTHR43625">
    <property type="entry name" value="AFLATOXIN B1 ALDEHYDE REDUCTASE"/>
    <property type="match status" value="1"/>
</dbReference>
<dbReference type="InterPro" id="IPR023210">
    <property type="entry name" value="NADP_OxRdtase_dom"/>
</dbReference>
<keyword evidence="5" id="KW-1185">Reference proteome</keyword>
<proteinExistence type="predicted"/>
<organism evidence="4 5">
    <name type="scientific">Camellia sinensis</name>
    <name type="common">Tea plant</name>
    <name type="synonym">Thea sinensis</name>
    <dbReference type="NCBI Taxonomy" id="4442"/>
    <lineage>
        <taxon>Eukaryota</taxon>
        <taxon>Viridiplantae</taxon>
        <taxon>Streptophyta</taxon>
        <taxon>Embryophyta</taxon>
        <taxon>Tracheophyta</taxon>
        <taxon>Spermatophyta</taxon>
        <taxon>Magnoliopsida</taxon>
        <taxon>eudicotyledons</taxon>
        <taxon>Gunneridae</taxon>
        <taxon>Pentapetalae</taxon>
        <taxon>asterids</taxon>
        <taxon>Ericales</taxon>
        <taxon>Theaceae</taxon>
        <taxon>Camellia</taxon>
    </lineage>
</organism>
<feature type="domain" description="NADP-dependent oxidoreductase" evidence="3">
    <location>
        <begin position="221"/>
        <end position="307"/>
    </location>
</feature>
<gene>
    <name evidence="4" type="ORF">HYC85_003209</name>
</gene>
<keyword evidence="2" id="KW-0560">Oxidoreductase</keyword>